<accession>A0A3M9NIL7</accession>
<feature type="binding site" evidence="3">
    <location>
        <position position="136"/>
    </location>
    <ligand>
        <name>a divalent metal cation</name>
        <dbReference type="ChEBI" id="CHEBI:60240"/>
    </ligand>
</feature>
<dbReference type="SUPFAM" id="SSF109854">
    <property type="entry name" value="DinB/YfiT-like putative metalloenzymes"/>
    <property type="match status" value="1"/>
</dbReference>
<keyword evidence="5" id="KW-1185">Reference proteome</keyword>
<dbReference type="OrthoDB" id="9811413at2"/>
<feature type="binding site" evidence="3">
    <location>
        <position position="132"/>
    </location>
    <ligand>
        <name>a divalent metal cation</name>
        <dbReference type="ChEBI" id="CHEBI:60240"/>
    </ligand>
</feature>
<dbReference type="Gene3D" id="1.20.120.450">
    <property type="entry name" value="dinb family like domain"/>
    <property type="match status" value="1"/>
</dbReference>
<dbReference type="Proteomes" id="UP000267223">
    <property type="component" value="Unassembled WGS sequence"/>
</dbReference>
<organism evidence="4 5">
    <name type="scientific">Hanamia caeni</name>
    <dbReference type="NCBI Taxonomy" id="2294116"/>
    <lineage>
        <taxon>Bacteria</taxon>
        <taxon>Pseudomonadati</taxon>
        <taxon>Bacteroidota</taxon>
        <taxon>Chitinophagia</taxon>
        <taxon>Chitinophagales</taxon>
        <taxon>Chitinophagaceae</taxon>
        <taxon>Hanamia</taxon>
    </lineage>
</organism>
<dbReference type="InterPro" id="IPR034660">
    <property type="entry name" value="DinB/YfiT-like"/>
</dbReference>
<evidence type="ECO:0000256" key="1">
    <source>
        <dbReference type="ARBA" id="ARBA00008635"/>
    </source>
</evidence>
<evidence type="ECO:0000313" key="4">
    <source>
        <dbReference type="EMBL" id="RNI37305.1"/>
    </source>
</evidence>
<dbReference type="EMBL" id="RJJR01000005">
    <property type="protein sequence ID" value="RNI37305.1"/>
    <property type="molecule type" value="Genomic_DNA"/>
</dbReference>
<dbReference type="RefSeq" id="WP_123120146.1">
    <property type="nucleotide sequence ID" value="NZ_RJJR01000005.1"/>
</dbReference>
<dbReference type="AlphaFoldDB" id="A0A3M9NIL7"/>
<protein>
    <submittedName>
        <fullName evidence="4">DUF664 domain-containing protein</fullName>
    </submittedName>
</protein>
<dbReference type="InterPro" id="IPR007837">
    <property type="entry name" value="DinB"/>
</dbReference>
<keyword evidence="2 3" id="KW-0479">Metal-binding</keyword>
<proteinExistence type="inferred from homology"/>
<feature type="binding site" evidence="3">
    <location>
        <position position="49"/>
    </location>
    <ligand>
        <name>a divalent metal cation</name>
        <dbReference type="ChEBI" id="CHEBI:60240"/>
    </ligand>
</feature>
<evidence type="ECO:0000313" key="5">
    <source>
        <dbReference type="Proteomes" id="UP000267223"/>
    </source>
</evidence>
<comment type="caution">
    <text evidence="4">The sequence shown here is derived from an EMBL/GenBank/DDBJ whole genome shotgun (WGS) entry which is preliminary data.</text>
</comment>
<gene>
    <name evidence="4" type="ORF">EFY79_07855</name>
</gene>
<dbReference type="Pfam" id="PF05163">
    <property type="entry name" value="DinB"/>
    <property type="match status" value="1"/>
</dbReference>
<name>A0A3M9NIL7_9BACT</name>
<dbReference type="PANTHER" id="PTHR37302">
    <property type="entry name" value="SLR1116 PROTEIN"/>
    <property type="match status" value="1"/>
</dbReference>
<evidence type="ECO:0000256" key="3">
    <source>
        <dbReference type="PIRSR" id="PIRSR607837-1"/>
    </source>
</evidence>
<sequence length="174" mass="20648">MSKNYFIELSEYHIWANNQMCDWLKHISDEQWNQLVVSSFKSIYETILHMVSAEKTWLERMNKKPNSQMLAVKFKGSKDELIETWKEISDGYQKFVTAMSEDQFPQTLNYKNSKGIEFNQPIYQLLVHVFNHTTYHRGQVVTMLRQVGYTDVSSTDMTTFFRLKNEFATQVFSN</sequence>
<comment type="similarity">
    <text evidence="1">Belongs to the DinB family.</text>
</comment>
<reference evidence="4 5" key="1">
    <citation type="submission" date="2018-11" db="EMBL/GenBank/DDBJ databases">
        <title>Draft genome sequence of Ferruginibacter sp. BO-59.</title>
        <authorList>
            <person name="Im W.T."/>
        </authorList>
    </citation>
    <scope>NUCLEOTIDE SEQUENCE [LARGE SCALE GENOMIC DNA]</scope>
    <source>
        <strain evidence="4 5">BO-59</strain>
    </source>
</reference>
<dbReference type="PANTHER" id="PTHR37302:SF3">
    <property type="entry name" value="DAMAGE-INDUCIBLE PROTEIN DINB"/>
    <property type="match status" value="1"/>
</dbReference>
<dbReference type="GO" id="GO:0046872">
    <property type="term" value="F:metal ion binding"/>
    <property type="evidence" value="ECO:0007669"/>
    <property type="project" value="UniProtKB-KW"/>
</dbReference>
<evidence type="ECO:0000256" key="2">
    <source>
        <dbReference type="ARBA" id="ARBA00022723"/>
    </source>
</evidence>